<dbReference type="OrthoDB" id="6612236at2759"/>
<feature type="compositionally biased region" description="Low complexity" evidence="1">
    <location>
        <begin position="95"/>
        <end position="108"/>
    </location>
</feature>
<proteinExistence type="predicted"/>
<evidence type="ECO:0000313" key="2">
    <source>
        <dbReference type="EMBL" id="KPJ15634.1"/>
    </source>
</evidence>
<dbReference type="AlphaFoldDB" id="A0A0N0PD26"/>
<accession>A0A0N0PD26</accession>
<sequence>MSTVELGNRFGEGTTQRLPLEAQGDRDLVDRLSKLPLDKQPFWFINWQALEAHRQRPQSYPIRPNPFAQNPIVPNNSGNFNTGDLGNRSGDANKNTSANSSSSAPPSTETIKSSTNPSTLKSQESNPKSTTSNKDAIEKKL</sequence>
<gene>
    <name evidence="2" type="ORF">RR48_04851</name>
</gene>
<feature type="compositionally biased region" description="Polar residues" evidence="1">
    <location>
        <begin position="109"/>
        <end position="134"/>
    </location>
</feature>
<feature type="compositionally biased region" description="Polar residues" evidence="1">
    <location>
        <begin position="72"/>
        <end position="94"/>
    </location>
</feature>
<evidence type="ECO:0000313" key="3">
    <source>
        <dbReference type="Proteomes" id="UP000053240"/>
    </source>
</evidence>
<feature type="region of interest" description="Disordered" evidence="1">
    <location>
        <begin position="54"/>
        <end position="141"/>
    </location>
</feature>
<organism evidence="2 3">
    <name type="scientific">Papilio machaon</name>
    <name type="common">Old World swallowtail butterfly</name>
    <dbReference type="NCBI Taxonomy" id="76193"/>
    <lineage>
        <taxon>Eukaryota</taxon>
        <taxon>Metazoa</taxon>
        <taxon>Ecdysozoa</taxon>
        <taxon>Arthropoda</taxon>
        <taxon>Hexapoda</taxon>
        <taxon>Insecta</taxon>
        <taxon>Pterygota</taxon>
        <taxon>Neoptera</taxon>
        <taxon>Endopterygota</taxon>
        <taxon>Lepidoptera</taxon>
        <taxon>Glossata</taxon>
        <taxon>Ditrysia</taxon>
        <taxon>Papilionoidea</taxon>
        <taxon>Papilionidae</taxon>
        <taxon>Papilioninae</taxon>
        <taxon>Papilio</taxon>
    </lineage>
</organism>
<dbReference type="InParanoid" id="A0A0N0PD26"/>
<dbReference type="EMBL" id="KQ460366">
    <property type="protein sequence ID" value="KPJ15634.1"/>
    <property type="molecule type" value="Genomic_DNA"/>
</dbReference>
<name>A0A0N0PD26_PAPMA</name>
<reference evidence="2 3" key="1">
    <citation type="journal article" date="2015" name="Nat. Commun.">
        <title>Outbred genome sequencing and CRISPR/Cas9 gene editing in butterflies.</title>
        <authorList>
            <person name="Li X."/>
            <person name="Fan D."/>
            <person name="Zhang W."/>
            <person name="Liu G."/>
            <person name="Zhang L."/>
            <person name="Zhao L."/>
            <person name="Fang X."/>
            <person name="Chen L."/>
            <person name="Dong Y."/>
            <person name="Chen Y."/>
            <person name="Ding Y."/>
            <person name="Zhao R."/>
            <person name="Feng M."/>
            <person name="Zhu Y."/>
            <person name="Feng Y."/>
            <person name="Jiang X."/>
            <person name="Zhu D."/>
            <person name="Xiang H."/>
            <person name="Feng X."/>
            <person name="Li S."/>
            <person name="Wang J."/>
            <person name="Zhang G."/>
            <person name="Kronforst M.R."/>
            <person name="Wang W."/>
        </authorList>
    </citation>
    <scope>NUCLEOTIDE SEQUENCE [LARGE SCALE GENOMIC DNA]</scope>
    <source>
        <strain evidence="2">Ya'a_city_454_Pm</strain>
        <tissue evidence="2">Whole body</tissue>
    </source>
</reference>
<evidence type="ECO:0000256" key="1">
    <source>
        <dbReference type="SAM" id="MobiDB-lite"/>
    </source>
</evidence>
<protein>
    <submittedName>
        <fullName evidence="2">Uncharacterized protein</fullName>
    </submittedName>
</protein>
<keyword evidence="3" id="KW-1185">Reference proteome</keyword>
<dbReference type="KEGG" id="pmac:106710225"/>
<dbReference type="Proteomes" id="UP000053240">
    <property type="component" value="Unassembled WGS sequence"/>
</dbReference>